<evidence type="ECO:0000313" key="1">
    <source>
        <dbReference type="EMBL" id="KAF9643845.1"/>
    </source>
</evidence>
<protein>
    <submittedName>
        <fullName evidence="1">Uncharacterized protein</fullName>
    </submittedName>
</protein>
<name>A0ACB6Z394_THEGA</name>
<dbReference type="EMBL" id="MU118181">
    <property type="protein sequence ID" value="KAF9643845.1"/>
    <property type="molecule type" value="Genomic_DNA"/>
</dbReference>
<comment type="caution">
    <text evidence="1">The sequence shown here is derived from an EMBL/GenBank/DDBJ whole genome shotgun (WGS) entry which is preliminary data.</text>
</comment>
<dbReference type="Proteomes" id="UP000886501">
    <property type="component" value="Unassembled WGS sequence"/>
</dbReference>
<sequence length="269" mass="30001">MPRSKSREKKTSAAERGEKVEGEREGAQYRGRSFEDEFGDYGYPDFRGYEFGDARYNSFPRMQGAPVRVRPSAYDPYEGYDDREIPTAFGQPQHAHRYPGGRDSFSYGEDIYGEGVGYDKLRRFSAPIPNHDPYPGPQPQYREATSLPDIRMNASVEEQIDELLEAVERSSLADSDVSLSLDGISKEVDHQLLDVRAGKRREGGVGDPVVECVALEDLPPVIQTIAIAREDARLGLEDETGHGTPEIEDVAPMLVDLFDLAQLLAQEAL</sequence>
<organism evidence="1 2">
    <name type="scientific">Thelephora ganbajun</name>
    <name type="common">Ganba fungus</name>
    <dbReference type="NCBI Taxonomy" id="370292"/>
    <lineage>
        <taxon>Eukaryota</taxon>
        <taxon>Fungi</taxon>
        <taxon>Dikarya</taxon>
        <taxon>Basidiomycota</taxon>
        <taxon>Agaricomycotina</taxon>
        <taxon>Agaricomycetes</taxon>
        <taxon>Thelephorales</taxon>
        <taxon>Thelephoraceae</taxon>
        <taxon>Thelephora</taxon>
    </lineage>
</organism>
<keyword evidence="2" id="KW-1185">Reference proteome</keyword>
<accession>A0ACB6Z394</accession>
<reference evidence="1" key="1">
    <citation type="submission" date="2019-10" db="EMBL/GenBank/DDBJ databases">
        <authorList>
            <consortium name="DOE Joint Genome Institute"/>
            <person name="Kuo A."/>
            <person name="Miyauchi S."/>
            <person name="Kiss E."/>
            <person name="Drula E."/>
            <person name="Kohler A."/>
            <person name="Sanchez-Garcia M."/>
            <person name="Andreopoulos B."/>
            <person name="Barry K.W."/>
            <person name="Bonito G."/>
            <person name="Buee M."/>
            <person name="Carver A."/>
            <person name="Chen C."/>
            <person name="Cichocki N."/>
            <person name="Clum A."/>
            <person name="Culley D."/>
            <person name="Crous P.W."/>
            <person name="Fauchery L."/>
            <person name="Girlanda M."/>
            <person name="Hayes R."/>
            <person name="Keri Z."/>
            <person name="Labutti K."/>
            <person name="Lipzen A."/>
            <person name="Lombard V."/>
            <person name="Magnuson J."/>
            <person name="Maillard F."/>
            <person name="Morin E."/>
            <person name="Murat C."/>
            <person name="Nolan M."/>
            <person name="Ohm R."/>
            <person name="Pangilinan J."/>
            <person name="Pereira M."/>
            <person name="Perotto S."/>
            <person name="Peter M."/>
            <person name="Riley R."/>
            <person name="Sitrit Y."/>
            <person name="Stielow B."/>
            <person name="Szollosi G."/>
            <person name="Zifcakova L."/>
            <person name="Stursova M."/>
            <person name="Spatafora J.W."/>
            <person name="Tedersoo L."/>
            <person name="Vaario L.-M."/>
            <person name="Yamada A."/>
            <person name="Yan M."/>
            <person name="Wang P."/>
            <person name="Xu J."/>
            <person name="Bruns T."/>
            <person name="Baldrian P."/>
            <person name="Vilgalys R."/>
            <person name="Henrissat B."/>
            <person name="Grigoriev I.V."/>
            <person name="Hibbett D."/>
            <person name="Nagy L.G."/>
            <person name="Martin F.M."/>
        </authorList>
    </citation>
    <scope>NUCLEOTIDE SEQUENCE</scope>
    <source>
        <strain evidence="1">P2</strain>
    </source>
</reference>
<evidence type="ECO:0000313" key="2">
    <source>
        <dbReference type="Proteomes" id="UP000886501"/>
    </source>
</evidence>
<reference evidence="1" key="2">
    <citation type="journal article" date="2020" name="Nat. Commun.">
        <title>Large-scale genome sequencing of mycorrhizal fungi provides insights into the early evolution of symbiotic traits.</title>
        <authorList>
            <person name="Miyauchi S."/>
            <person name="Kiss E."/>
            <person name="Kuo A."/>
            <person name="Drula E."/>
            <person name="Kohler A."/>
            <person name="Sanchez-Garcia M."/>
            <person name="Morin E."/>
            <person name="Andreopoulos B."/>
            <person name="Barry K.W."/>
            <person name="Bonito G."/>
            <person name="Buee M."/>
            <person name="Carver A."/>
            <person name="Chen C."/>
            <person name="Cichocki N."/>
            <person name="Clum A."/>
            <person name="Culley D."/>
            <person name="Crous P.W."/>
            <person name="Fauchery L."/>
            <person name="Girlanda M."/>
            <person name="Hayes R.D."/>
            <person name="Keri Z."/>
            <person name="LaButti K."/>
            <person name="Lipzen A."/>
            <person name="Lombard V."/>
            <person name="Magnuson J."/>
            <person name="Maillard F."/>
            <person name="Murat C."/>
            <person name="Nolan M."/>
            <person name="Ohm R.A."/>
            <person name="Pangilinan J."/>
            <person name="Pereira M.F."/>
            <person name="Perotto S."/>
            <person name="Peter M."/>
            <person name="Pfister S."/>
            <person name="Riley R."/>
            <person name="Sitrit Y."/>
            <person name="Stielow J.B."/>
            <person name="Szollosi G."/>
            <person name="Zifcakova L."/>
            <person name="Stursova M."/>
            <person name="Spatafora J.W."/>
            <person name="Tedersoo L."/>
            <person name="Vaario L.M."/>
            <person name="Yamada A."/>
            <person name="Yan M."/>
            <person name="Wang P."/>
            <person name="Xu J."/>
            <person name="Bruns T."/>
            <person name="Baldrian P."/>
            <person name="Vilgalys R."/>
            <person name="Dunand C."/>
            <person name="Henrissat B."/>
            <person name="Grigoriev I.V."/>
            <person name="Hibbett D."/>
            <person name="Nagy L.G."/>
            <person name="Martin F.M."/>
        </authorList>
    </citation>
    <scope>NUCLEOTIDE SEQUENCE</scope>
    <source>
        <strain evidence="1">P2</strain>
    </source>
</reference>
<proteinExistence type="predicted"/>
<gene>
    <name evidence="1" type="ORF">BDM02DRAFT_3122854</name>
</gene>